<dbReference type="InterPro" id="IPR001811">
    <property type="entry name" value="Chemokine_IL8-like_dom"/>
</dbReference>
<dbReference type="InterPro" id="IPR036048">
    <property type="entry name" value="Interleukin_8-like_sf"/>
</dbReference>
<dbReference type="SUPFAM" id="SSF54117">
    <property type="entry name" value="Interleukin 8-like chemokines"/>
    <property type="match status" value="1"/>
</dbReference>
<organism evidence="11 12">
    <name type="scientific">Bos mutus grunniens</name>
    <name type="common">Wild yak</name>
    <name type="synonym">Bos grunniens</name>
    <dbReference type="NCBI Taxonomy" id="30521"/>
    <lineage>
        <taxon>Eukaryota</taxon>
        <taxon>Metazoa</taxon>
        <taxon>Chordata</taxon>
        <taxon>Craniata</taxon>
        <taxon>Vertebrata</taxon>
        <taxon>Euteleostomi</taxon>
        <taxon>Mammalia</taxon>
        <taxon>Eutheria</taxon>
        <taxon>Laurasiatheria</taxon>
        <taxon>Artiodactyla</taxon>
        <taxon>Ruminantia</taxon>
        <taxon>Pecora</taxon>
        <taxon>Bovidae</taxon>
        <taxon>Bovinae</taxon>
        <taxon>Bos</taxon>
    </lineage>
</organism>
<dbReference type="GO" id="GO:0001954">
    <property type="term" value="P:positive regulation of cell-matrix adhesion"/>
    <property type="evidence" value="ECO:0007669"/>
    <property type="project" value="Ensembl"/>
</dbReference>
<sequence>MVEWHHRLNGREFEQTLRDGEGQGSLACCSPWWSQRVGPELATEQHVFYKPYDFMFLSFLLLAILPIASSCCTEVSHHISRRLLERVTTCRIQRADGDCDLAAVILHVKRRRVCVSPHNHVIKQWMNEQAAKKEAKGNICHKKRHHGRRNSKGTHRERQETHGHKTPY</sequence>
<feature type="compositionally biased region" description="Basic residues" evidence="8">
    <location>
        <begin position="139"/>
        <end position="153"/>
    </location>
</feature>
<comment type="similarity">
    <text evidence="2 7">Belongs to the intercrine beta (chemokine CC) family.</text>
</comment>
<reference evidence="11" key="3">
    <citation type="submission" date="2025-09" db="UniProtKB">
        <authorList>
            <consortium name="Ensembl"/>
        </authorList>
    </citation>
    <scope>IDENTIFICATION</scope>
</reference>
<dbReference type="PROSITE" id="PS00472">
    <property type="entry name" value="SMALL_CYTOKINES_CC"/>
    <property type="match status" value="1"/>
</dbReference>
<protein>
    <recommendedName>
        <fullName evidence="7">C-C motif chemokine</fullName>
    </recommendedName>
</protein>
<evidence type="ECO:0000313" key="11">
    <source>
        <dbReference type="Ensembl" id="ENSBGRP00000025663.1"/>
    </source>
</evidence>
<dbReference type="GO" id="GO:0005615">
    <property type="term" value="C:extracellular space"/>
    <property type="evidence" value="ECO:0007669"/>
    <property type="project" value="UniProtKB-KW"/>
</dbReference>
<evidence type="ECO:0000256" key="5">
    <source>
        <dbReference type="ARBA" id="ARBA00022729"/>
    </source>
</evidence>
<evidence type="ECO:0000256" key="3">
    <source>
        <dbReference type="ARBA" id="ARBA00022514"/>
    </source>
</evidence>
<reference evidence="11" key="2">
    <citation type="submission" date="2025-08" db="UniProtKB">
        <authorList>
            <consortium name="Ensembl"/>
        </authorList>
    </citation>
    <scope>IDENTIFICATION</scope>
</reference>
<keyword evidence="5" id="KW-0732">Signal</keyword>
<evidence type="ECO:0000256" key="2">
    <source>
        <dbReference type="ARBA" id="ARBA00010868"/>
    </source>
</evidence>
<evidence type="ECO:0000256" key="7">
    <source>
        <dbReference type="RuleBase" id="RU361150"/>
    </source>
</evidence>
<evidence type="ECO:0000259" key="10">
    <source>
        <dbReference type="Pfam" id="PF00048"/>
    </source>
</evidence>
<feature type="region of interest" description="Disordered" evidence="8">
    <location>
        <begin position="133"/>
        <end position="168"/>
    </location>
</feature>
<keyword evidence="9" id="KW-0472">Membrane</keyword>
<evidence type="ECO:0000256" key="9">
    <source>
        <dbReference type="SAM" id="Phobius"/>
    </source>
</evidence>
<feature type="transmembrane region" description="Helical" evidence="9">
    <location>
        <begin position="54"/>
        <end position="76"/>
    </location>
</feature>
<dbReference type="Ensembl" id="ENSBGRT00000029631.1">
    <property type="protein sequence ID" value="ENSBGRP00000025663.1"/>
    <property type="gene ID" value="ENSBGRG00000016094.1"/>
</dbReference>
<dbReference type="InterPro" id="IPR000827">
    <property type="entry name" value="Chemokine_CC_CS"/>
</dbReference>
<dbReference type="GeneTree" id="ENSGT00530000063923"/>
<reference evidence="11" key="1">
    <citation type="submission" date="2019-05" db="EMBL/GenBank/DDBJ databases">
        <authorList>
            <person name="Zhang S."/>
            <person name="Liu J."/>
        </authorList>
    </citation>
    <scope>NUCLEOTIDE SEQUENCE [LARGE SCALE GENOMIC DNA]</scope>
</reference>
<dbReference type="GO" id="GO:1903237">
    <property type="term" value="P:negative regulation of leukocyte tethering or rolling"/>
    <property type="evidence" value="ECO:0007669"/>
    <property type="project" value="Ensembl"/>
</dbReference>
<evidence type="ECO:0000313" key="12">
    <source>
        <dbReference type="Proteomes" id="UP000694520"/>
    </source>
</evidence>
<dbReference type="Pfam" id="PF00048">
    <property type="entry name" value="IL8"/>
    <property type="match status" value="1"/>
</dbReference>
<dbReference type="Gene3D" id="2.40.50.40">
    <property type="match status" value="1"/>
</dbReference>
<keyword evidence="4 7" id="KW-0964">Secreted</keyword>
<keyword evidence="7" id="KW-0145">Chemotaxis</keyword>
<evidence type="ECO:0000256" key="1">
    <source>
        <dbReference type="ARBA" id="ARBA00004613"/>
    </source>
</evidence>
<name>A0A8B9XPE3_BOSMU</name>
<comment type="subcellular location">
    <subcellularLocation>
        <location evidence="1 7">Secreted</location>
    </subcellularLocation>
</comment>
<keyword evidence="12" id="KW-1185">Reference proteome</keyword>
<dbReference type="FunFam" id="2.40.50.40:FF:000019">
    <property type="entry name" value="C-C motif chemokine 27"/>
    <property type="match status" value="1"/>
</dbReference>
<dbReference type="GO" id="GO:0006955">
    <property type="term" value="P:immune response"/>
    <property type="evidence" value="ECO:0007669"/>
    <property type="project" value="InterPro"/>
</dbReference>
<dbReference type="AlphaFoldDB" id="A0A8B9XPE3"/>
<dbReference type="GO" id="GO:0008009">
    <property type="term" value="F:chemokine activity"/>
    <property type="evidence" value="ECO:0007669"/>
    <property type="project" value="Ensembl"/>
</dbReference>
<feature type="domain" description="Chemokine interleukin-8-like" evidence="10">
    <location>
        <begin position="69"/>
        <end position="128"/>
    </location>
</feature>
<evidence type="ECO:0000256" key="6">
    <source>
        <dbReference type="ARBA" id="ARBA00023157"/>
    </source>
</evidence>
<proteinExistence type="inferred from homology"/>
<feature type="compositionally biased region" description="Basic and acidic residues" evidence="8">
    <location>
        <begin position="154"/>
        <end position="168"/>
    </location>
</feature>
<evidence type="ECO:0000256" key="4">
    <source>
        <dbReference type="ARBA" id="ARBA00022525"/>
    </source>
</evidence>
<keyword evidence="9" id="KW-0812">Transmembrane</keyword>
<gene>
    <name evidence="11" type="primary">CCL28</name>
</gene>
<accession>A0A8B9XPE3</accession>
<dbReference type="Proteomes" id="UP000694520">
    <property type="component" value="Chromosome 23"/>
</dbReference>
<evidence type="ECO:0000256" key="8">
    <source>
        <dbReference type="SAM" id="MobiDB-lite"/>
    </source>
</evidence>
<keyword evidence="9" id="KW-1133">Transmembrane helix</keyword>
<keyword evidence="6" id="KW-1015">Disulfide bond</keyword>
<keyword evidence="3 7" id="KW-0202">Cytokine</keyword>